<evidence type="ECO:0000256" key="1">
    <source>
        <dbReference type="SAM" id="MobiDB-lite"/>
    </source>
</evidence>
<protein>
    <submittedName>
        <fullName evidence="2">Uncharacterized protein</fullName>
    </submittedName>
</protein>
<dbReference type="AlphaFoldDB" id="A0A182XNT5"/>
<sequence>MACCLHPPKNNPLRAVNSVTEQNNHFRTSYAVPRHNFTTKLIRFCDNLVPETVCDMVAMNGQPQLIPGVVRKAAVSLQPKPSPCNVKAIPKPYPQNGIIPGSIRPVASNVCYGKAPVAIVPAPSTPCTTTGADQLTSRAVEEILRETRLGKMRAEERGSTAWRPCPLRKTNKRFLNRTLESMVKHNARVKQNTTHRSLLKLTELVRKGNEDTLERSSKPTKEKRRDRSKRNDKSHTTVIDLATDSD</sequence>
<keyword evidence="3" id="KW-1185">Reference proteome</keyword>
<proteinExistence type="predicted"/>
<dbReference type="Proteomes" id="UP000076407">
    <property type="component" value="Unassembled WGS sequence"/>
</dbReference>
<dbReference type="EnsemblMetazoa" id="AQUA011535-RA">
    <property type="protein sequence ID" value="AQUA011535-PA"/>
    <property type="gene ID" value="AQUA011535"/>
</dbReference>
<name>A0A182XNT5_ANOQN</name>
<dbReference type="InterPro" id="IPR038948">
    <property type="entry name" value="POLR1D-like"/>
</dbReference>
<feature type="compositionally biased region" description="Basic and acidic residues" evidence="1">
    <location>
        <begin position="209"/>
        <end position="235"/>
    </location>
</feature>
<dbReference type="PANTHER" id="PTHR34769:SF1">
    <property type="entry name" value="RNA POLYMERASE I AND III SUBUNIT D"/>
    <property type="match status" value="1"/>
</dbReference>
<evidence type="ECO:0000313" key="2">
    <source>
        <dbReference type="EnsemblMetazoa" id="AQUA011535-PA"/>
    </source>
</evidence>
<feature type="region of interest" description="Disordered" evidence="1">
    <location>
        <begin position="209"/>
        <end position="246"/>
    </location>
</feature>
<reference evidence="2" key="1">
    <citation type="submission" date="2020-05" db="UniProtKB">
        <authorList>
            <consortium name="EnsemblMetazoa"/>
        </authorList>
    </citation>
    <scope>IDENTIFICATION</scope>
    <source>
        <strain evidence="2">SANGQUA</strain>
    </source>
</reference>
<dbReference type="STRING" id="34691.A0A182XNT5"/>
<dbReference type="PANTHER" id="PTHR34769">
    <property type="entry name" value="RCG42593, ISOFORM CRA_A"/>
    <property type="match status" value="1"/>
</dbReference>
<dbReference type="VEuPathDB" id="VectorBase:AQUA011535"/>
<organism evidence="2 3">
    <name type="scientific">Anopheles quadriannulatus</name>
    <name type="common">Mosquito</name>
    <dbReference type="NCBI Taxonomy" id="34691"/>
    <lineage>
        <taxon>Eukaryota</taxon>
        <taxon>Metazoa</taxon>
        <taxon>Ecdysozoa</taxon>
        <taxon>Arthropoda</taxon>
        <taxon>Hexapoda</taxon>
        <taxon>Insecta</taxon>
        <taxon>Pterygota</taxon>
        <taxon>Neoptera</taxon>
        <taxon>Endopterygota</taxon>
        <taxon>Diptera</taxon>
        <taxon>Nematocera</taxon>
        <taxon>Culicoidea</taxon>
        <taxon>Culicidae</taxon>
        <taxon>Anophelinae</taxon>
        <taxon>Anopheles</taxon>
    </lineage>
</organism>
<evidence type="ECO:0000313" key="3">
    <source>
        <dbReference type="Proteomes" id="UP000076407"/>
    </source>
</evidence>
<accession>A0A182XNT5</accession>